<evidence type="ECO:0000259" key="6">
    <source>
        <dbReference type="Pfam" id="PF00291"/>
    </source>
</evidence>
<evidence type="ECO:0000256" key="3">
    <source>
        <dbReference type="ARBA" id="ARBA00022898"/>
    </source>
</evidence>
<dbReference type="PANTHER" id="PTHR43515">
    <property type="entry name" value="THREONINE SYNTHASE-LIKE 1"/>
    <property type="match status" value="1"/>
</dbReference>
<dbReference type="SUPFAM" id="SSF53686">
    <property type="entry name" value="Tryptophan synthase beta subunit-like PLP-dependent enzymes"/>
    <property type="match status" value="1"/>
</dbReference>
<dbReference type="InterPro" id="IPR036052">
    <property type="entry name" value="TrpB-like_PALP_sf"/>
</dbReference>
<dbReference type="Gene3D" id="3.90.1380.10">
    <property type="entry name" value="Threonine synthase, N-terminal domain"/>
    <property type="match status" value="1"/>
</dbReference>
<evidence type="ECO:0000256" key="5">
    <source>
        <dbReference type="PIRSR" id="PIRSR604450-51"/>
    </source>
</evidence>
<dbReference type="InterPro" id="IPR001926">
    <property type="entry name" value="TrpB-like_PALP"/>
</dbReference>
<dbReference type="AlphaFoldDB" id="A0A397S7J0"/>
<dbReference type="EC" id="4.2.3.1" evidence="4"/>
<feature type="modified residue" description="N6-(pyridoxal phosphate)lysine" evidence="5">
    <location>
        <position position="105"/>
    </location>
</feature>
<dbReference type="InParanoid" id="A0A397S7J0"/>
<dbReference type="Pfam" id="PF14821">
    <property type="entry name" value="Thr_synth_N"/>
    <property type="match status" value="1"/>
</dbReference>
<dbReference type="GO" id="GO:0005737">
    <property type="term" value="C:cytoplasm"/>
    <property type="evidence" value="ECO:0007669"/>
    <property type="project" value="TreeGrafter"/>
</dbReference>
<dbReference type="EMBL" id="QXEV01000002">
    <property type="protein sequence ID" value="RIA78284.1"/>
    <property type="molecule type" value="Genomic_DNA"/>
</dbReference>
<dbReference type="OrthoDB" id="9763107at2"/>
<protein>
    <recommendedName>
        <fullName evidence="4">Threonine synthase</fullName>
        <ecNumber evidence="4">4.2.3.1</ecNumber>
    </recommendedName>
</protein>
<gene>
    <name evidence="8" type="ORF">EI71_00234</name>
</gene>
<keyword evidence="9" id="KW-1185">Reference proteome</keyword>
<dbReference type="RefSeq" id="WP_119015410.1">
    <property type="nucleotide sequence ID" value="NZ_QXEV01000002.1"/>
</dbReference>
<dbReference type="InterPro" id="IPR029144">
    <property type="entry name" value="Thr_synth_N"/>
</dbReference>
<evidence type="ECO:0000256" key="1">
    <source>
        <dbReference type="ARBA" id="ARBA00001933"/>
    </source>
</evidence>
<accession>A0A397S7J0</accession>
<dbReference type="PANTHER" id="PTHR43515:SF1">
    <property type="entry name" value="THREONINE SYNTHASE-LIKE 1"/>
    <property type="match status" value="1"/>
</dbReference>
<comment type="similarity">
    <text evidence="2">Belongs to the threonine synthase family.</text>
</comment>
<name>A0A397S7J0_9MOLU</name>
<proteinExistence type="inferred from homology"/>
<feature type="domain" description="Tryptophan synthase beta chain-like PALP" evidence="6">
    <location>
        <begin position="95"/>
        <end position="404"/>
    </location>
</feature>
<dbReference type="GO" id="GO:0009088">
    <property type="term" value="P:threonine biosynthetic process"/>
    <property type="evidence" value="ECO:0007669"/>
    <property type="project" value="UniProtKB-UniRule"/>
</dbReference>
<dbReference type="InterPro" id="IPR004450">
    <property type="entry name" value="Thr_synthase-like"/>
</dbReference>
<dbReference type="Gene3D" id="3.40.50.1100">
    <property type="match status" value="2"/>
</dbReference>
<feature type="domain" description="Threonine synthase N-terminal" evidence="7">
    <location>
        <begin position="2"/>
        <end position="74"/>
    </location>
</feature>
<reference evidence="8 9" key="1">
    <citation type="submission" date="2018-08" db="EMBL/GenBank/DDBJ databases">
        <title>Genomic Encyclopedia of Archaeal and Bacterial Type Strains, Phase II (KMG-II): from individual species to whole genera.</title>
        <authorList>
            <person name="Goeker M."/>
        </authorList>
    </citation>
    <scope>NUCLEOTIDE SEQUENCE [LARGE SCALE GENOMIC DNA]</scope>
    <source>
        <strain evidence="8 9">ATCC 27112</strain>
    </source>
</reference>
<comment type="cofactor">
    <cofactor evidence="1 5">
        <name>pyridoxal 5'-phosphate</name>
        <dbReference type="ChEBI" id="CHEBI:597326"/>
    </cofactor>
</comment>
<sequence length="474" mass="53577">MFHSTRGEKLVSSPEAILNGLADDGGLYVIDKIPSLDYHDLLNDDYQTIAAKVLNKFFPEFTYDEIKKELDIAYSTFDIKEVVGMKKADNAFFLELYHGPTLAFKDQALVVLPRLMKLSKEKLGYEKNITILTATSGDTGGAALNGFQNVDGVSIVVLYPNGGVSPVQEAQMCSFRSKNAEVLALEGNFDDCQNFVKEFFKNHKDLSLSSANSINIARLAPQVVYYFYSYVYLLRNGYIKENDKVNFDVPTGNFGNIFAGFYAKKMGLPVGNLICASNKNCVLTDFFLNGTYNKNRPFFKTNSPSMDILISSNLERFLYYGNNESTEKTKGLMEQLVTKGTYDFKNPFKEFYAYSTDEEKTLKVIKEVYDKYNYLIDPHTAVAYNAYKEYEEETKDNNICVVISTASPYKFPQSVLEAFGIIEEDAMKAVNTLNKKFNLEIPKVLNYPAVKRKIVSLKDSVSYVEEVVKCLKSK</sequence>
<organism evidence="8 9">
    <name type="scientific">Anaeroplasma bactoclasticum</name>
    <dbReference type="NCBI Taxonomy" id="2088"/>
    <lineage>
        <taxon>Bacteria</taxon>
        <taxon>Bacillati</taxon>
        <taxon>Mycoplasmatota</taxon>
        <taxon>Mollicutes</taxon>
        <taxon>Anaeroplasmatales</taxon>
        <taxon>Anaeroplasmataceae</taxon>
        <taxon>Anaeroplasma</taxon>
    </lineage>
</organism>
<dbReference type="GO" id="GO:0004795">
    <property type="term" value="F:threonine synthase activity"/>
    <property type="evidence" value="ECO:0007669"/>
    <property type="project" value="UniProtKB-UniRule"/>
</dbReference>
<dbReference type="Proteomes" id="UP000266506">
    <property type="component" value="Unassembled WGS sequence"/>
</dbReference>
<dbReference type="NCBIfam" id="TIGR00260">
    <property type="entry name" value="thrC"/>
    <property type="match status" value="1"/>
</dbReference>
<keyword evidence="3 5" id="KW-0663">Pyridoxal phosphate</keyword>
<evidence type="ECO:0000313" key="8">
    <source>
        <dbReference type="EMBL" id="RIA78284.1"/>
    </source>
</evidence>
<evidence type="ECO:0000259" key="7">
    <source>
        <dbReference type="Pfam" id="PF14821"/>
    </source>
</evidence>
<evidence type="ECO:0000313" key="9">
    <source>
        <dbReference type="Proteomes" id="UP000266506"/>
    </source>
</evidence>
<dbReference type="Pfam" id="PF00291">
    <property type="entry name" value="PALP"/>
    <property type="match status" value="1"/>
</dbReference>
<comment type="caution">
    <text evidence="8">The sequence shown here is derived from an EMBL/GenBank/DDBJ whole genome shotgun (WGS) entry which is preliminary data.</text>
</comment>
<dbReference type="InterPro" id="IPR037158">
    <property type="entry name" value="Thr_synth_N_sf"/>
</dbReference>
<evidence type="ECO:0000256" key="4">
    <source>
        <dbReference type="NCBIfam" id="TIGR00260"/>
    </source>
</evidence>
<evidence type="ECO:0000256" key="2">
    <source>
        <dbReference type="ARBA" id="ARBA00005517"/>
    </source>
</evidence>